<evidence type="ECO:0000313" key="2">
    <source>
        <dbReference type="EMBL" id="ANV79507.1"/>
    </source>
</evidence>
<keyword evidence="1" id="KW-1133">Transmembrane helix</keyword>
<feature type="transmembrane region" description="Helical" evidence="1">
    <location>
        <begin position="12"/>
        <end position="33"/>
    </location>
</feature>
<dbReference type="EMBL" id="KP211837">
    <property type="protein sequence ID" value="ANV79507.1"/>
    <property type="molecule type" value="Genomic_DNA"/>
</dbReference>
<dbReference type="AlphaFoldDB" id="A0A1B1TB41"/>
<evidence type="ECO:0008006" key="3">
    <source>
        <dbReference type="Google" id="ProtNLM"/>
    </source>
</evidence>
<name>A0A1B1TB41_9ARCH</name>
<proteinExistence type="predicted"/>
<reference evidence="2" key="1">
    <citation type="submission" date="2014-11" db="EMBL/GenBank/DDBJ databases">
        <authorList>
            <person name="Zhu J."/>
            <person name="Qi W."/>
            <person name="Song R."/>
        </authorList>
    </citation>
    <scope>NUCLEOTIDE SEQUENCE</scope>
</reference>
<feature type="transmembrane region" description="Helical" evidence="1">
    <location>
        <begin position="437"/>
        <end position="457"/>
    </location>
</feature>
<sequence>MAEEKTDEERFSTIIVSSLTVTVVLLLILPMLFVAGKETAYSAYATGDTEIYQLAQLTDMRDSLDDEEHYFIANTMSTPMLVNDWKDPHRTMLLIIGPEKPIDETEAEEIYKFVTEKGGKVIVASDNSNANLLANKFGVTYFDYKYDEDKKQFVGGLLDENQHWVEFDESGQVKRDANGGEIVTWRNVWTVASVGQDIDSMSTAALRQGCSAFSLSTNKPIDCRMPVMLRAPTGLKFEPSNKDVTNPGHRQIMTLGAASTSAFIDTQGNGDPGDPLNPAPGDLKLIMRFDYHNITVLDQVSSGGSGSTLSGGVGELSVSGSITFVADEEAFSNRLWTLDEAKKTGLRESCIVENCWNQEINSNSDWLGNDNYFNALIYDMMEFDNSELSAKIKNGNFAGDKSNFQIVFDESRHITGVISAPFVETMGTIVLLTSNTFLKWLVVLNVGLLLLVAMMVVPQKENWRHVFDLTRFSERPEKLDPKTYRTRVQQALFTKIRVHHDLSRDQMATKPPAEVQSMIGDPRLVELAYSQSRTYTPKELRQMMQAIRRWGKKN</sequence>
<organism evidence="2">
    <name type="scientific">uncultured Poseidoniia archaeon</name>
    <dbReference type="NCBI Taxonomy" id="1697135"/>
    <lineage>
        <taxon>Archaea</taxon>
        <taxon>Methanobacteriati</taxon>
        <taxon>Thermoplasmatota</taxon>
        <taxon>Candidatus Poseidoniia</taxon>
        <taxon>environmental samples</taxon>
    </lineage>
</organism>
<evidence type="ECO:0000256" key="1">
    <source>
        <dbReference type="SAM" id="Phobius"/>
    </source>
</evidence>
<protein>
    <recommendedName>
        <fullName evidence="3">DUF4350 domain-containing protein</fullName>
    </recommendedName>
</protein>
<keyword evidence="1" id="KW-0472">Membrane</keyword>
<reference evidence="2" key="2">
    <citation type="journal article" date="2015" name="ISME J.">
        <title>A new class of marine Euryarchaeota group II from the Mediterranean deep chlorophyll maximum.</title>
        <authorList>
            <person name="Martin-Cuadrado A.B."/>
            <person name="Garcia-Heredia I."/>
            <person name="Molto A.G."/>
            <person name="Lopez-Ubeda R."/>
            <person name="Kimes N."/>
            <person name="Lopez-Garcia P."/>
            <person name="Moreira D."/>
            <person name="Rodriguez-Valera F."/>
        </authorList>
    </citation>
    <scope>NUCLEOTIDE SEQUENCE</scope>
</reference>
<accession>A0A1B1TB41</accession>
<keyword evidence="1" id="KW-0812">Transmembrane</keyword>